<evidence type="ECO:0000256" key="8">
    <source>
        <dbReference type="ARBA" id="ARBA00022989"/>
    </source>
</evidence>
<dbReference type="AlphaFoldDB" id="A0A4Q6XVF3"/>
<evidence type="ECO:0000256" key="10">
    <source>
        <dbReference type="ARBA" id="ARBA00023136"/>
    </source>
</evidence>
<sequence>MDRHPMTMTTPAGEPASPVIFARAIAADGMTRHMAWGEVIGWRPSLPGDLLWVHLDRNAPGVGEWLRNDLGLSGATIDAITSNQNRPRAFRDGNALATILRGVNSSDDGDADDLVALQIWANESHVVTLRRRRLEAPKDVLAEIEAGAGNITVGDLVTRLVERTVSHIGDVIIDMNDRIDQLEERCRGTRVDDVLTAISDIRRKCLSLKRHMSPQHDALIQIARNAPDWLSADNREAIRETIDQLHHYLEDIDVTKESALVLQDDLNNRAAAETNKTSYLLSIVAAIFLPLGFLTGVLGMNVGGMPGLTDPHAFWATCGFMAALAITQLVIFRRLRWL</sequence>
<comment type="subcellular location">
    <subcellularLocation>
        <location evidence="1">Cell membrane</location>
        <topology evidence="1">Multi-pass membrane protein</topology>
    </subcellularLocation>
</comment>
<comment type="caution">
    <text evidence="12">The sequence shown here is derived from an EMBL/GenBank/DDBJ whole genome shotgun (WGS) entry which is preliminary data.</text>
</comment>
<evidence type="ECO:0000256" key="9">
    <source>
        <dbReference type="ARBA" id="ARBA00023065"/>
    </source>
</evidence>
<dbReference type="CDD" id="cd12833">
    <property type="entry name" value="ZntB-like_1"/>
    <property type="match status" value="1"/>
</dbReference>
<dbReference type="InterPro" id="IPR045861">
    <property type="entry name" value="CorA_cytoplasmic_dom"/>
</dbReference>
<evidence type="ECO:0000256" key="5">
    <source>
        <dbReference type="ARBA" id="ARBA00022519"/>
    </source>
</evidence>
<dbReference type="Proteomes" id="UP000292085">
    <property type="component" value="Unassembled WGS sequence"/>
</dbReference>
<evidence type="ECO:0000313" key="12">
    <source>
        <dbReference type="EMBL" id="RZF64633.1"/>
    </source>
</evidence>
<dbReference type="PANTHER" id="PTHR46494">
    <property type="entry name" value="CORA FAMILY METAL ION TRANSPORTER (EUROFUNG)"/>
    <property type="match status" value="1"/>
</dbReference>
<comment type="similarity">
    <text evidence="2">Belongs to the CorA metal ion transporter (MIT) (TC 1.A.35) family.</text>
</comment>
<dbReference type="GO" id="GO:0050897">
    <property type="term" value="F:cobalt ion binding"/>
    <property type="evidence" value="ECO:0007669"/>
    <property type="project" value="TreeGrafter"/>
</dbReference>
<dbReference type="OrthoDB" id="9803484at2"/>
<proteinExistence type="inferred from homology"/>
<keyword evidence="7" id="KW-0862">Zinc</keyword>
<evidence type="ECO:0000256" key="7">
    <source>
        <dbReference type="ARBA" id="ARBA00022833"/>
    </source>
</evidence>
<dbReference type="Gene3D" id="1.20.58.340">
    <property type="entry name" value="Magnesium transport protein CorA, transmembrane region"/>
    <property type="match status" value="2"/>
</dbReference>
<gene>
    <name evidence="12" type="ORF">EWE75_09545</name>
</gene>
<feature type="transmembrane region" description="Helical" evidence="11">
    <location>
        <begin position="279"/>
        <end position="300"/>
    </location>
</feature>
<evidence type="ECO:0000256" key="1">
    <source>
        <dbReference type="ARBA" id="ARBA00004651"/>
    </source>
</evidence>
<evidence type="ECO:0000256" key="4">
    <source>
        <dbReference type="ARBA" id="ARBA00022475"/>
    </source>
</evidence>
<dbReference type="SUPFAM" id="SSF143865">
    <property type="entry name" value="CorA soluble domain-like"/>
    <property type="match status" value="1"/>
</dbReference>
<dbReference type="GO" id="GO:0005886">
    <property type="term" value="C:plasma membrane"/>
    <property type="evidence" value="ECO:0007669"/>
    <property type="project" value="UniProtKB-SubCell"/>
</dbReference>
<evidence type="ECO:0000256" key="2">
    <source>
        <dbReference type="ARBA" id="ARBA00009765"/>
    </source>
</evidence>
<dbReference type="Gene3D" id="3.30.460.20">
    <property type="entry name" value="CorA soluble domain-like"/>
    <property type="match status" value="1"/>
</dbReference>
<keyword evidence="5" id="KW-0997">Cell inner membrane</keyword>
<reference evidence="12 13" key="1">
    <citation type="submission" date="2019-02" db="EMBL/GenBank/DDBJ databases">
        <authorList>
            <person name="Li Y."/>
        </authorList>
    </citation>
    <scope>NUCLEOTIDE SEQUENCE [LARGE SCALE GENOMIC DNA]</scope>
    <source>
        <strain evidence="12 13">3-7</strain>
    </source>
</reference>
<keyword evidence="9" id="KW-0406">Ion transport</keyword>
<dbReference type="GO" id="GO:0000287">
    <property type="term" value="F:magnesium ion binding"/>
    <property type="evidence" value="ECO:0007669"/>
    <property type="project" value="TreeGrafter"/>
</dbReference>
<evidence type="ECO:0000256" key="6">
    <source>
        <dbReference type="ARBA" id="ARBA00022692"/>
    </source>
</evidence>
<name>A0A4Q6XVF3_9SPHN</name>
<keyword evidence="6 11" id="KW-0812">Transmembrane</keyword>
<keyword evidence="13" id="KW-1185">Reference proteome</keyword>
<keyword evidence="3" id="KW-0813">Transport</keyword>
<dbReference type="PANTHER" id="PTHR46494:SF3">
    <property type="entry name" value="ZINC TRANSPORT PROTEIN ZNTB"/>
    <property type="match status" value="1"/>
</dbReference>
<evidence type="ECO:0000256" key="11">
    <source>
        <dbReference type="SAM" id="Phobius"/>
    </source>
</evidence>
<evidence type="ECO:0000313" key="13">
    <source>
        <dbReference type="Proteomes" id="UP000292085"/>
    </source>
</evidence>
<dbReference type="EMBL" id="SGIS01000012">
    <property type="protein sequence ID" value="RZF64633.1"/>
    <property type="molecule type" value="Genomic_DNA"/>
</dbReference>
<dbReference type="GO" id="GO:0015095">
    <property type="term" value="F:magnesium ion transmembrane transporter activity"/>
    <property type="evidence" value="ECO:0007669"/>
    <property type="project" value="TreeGrafter"/>
</dbReference>
<dbReference type="GO" id="GO:0015087">
    <property type="term" value="F:cobalt ion transmembrane transporter activity"/>
    <property type="evidence" value="ECO:0007669"/>
    <property type="project" value="TreeGrafter"/>
</dbReference>
<feature type="transmembrane region" description="Helical" evidence="11">
    <location>
        <begin position="312"/>
        <end position="332"/>
    </location>
</feature>
<protein>
    <submittedName>
        <fullName evidence="12">Zinc transporter ZntB</fullName>
    </submittedName>
</protein>
<dbReference type="InterPro" id="IPR045863">
    <property type="entry name" value="CorA_TM1_TM2"/>
</dbReference>
<organism evidence="12 13">
    <name type="scientific">Sphingomonas populi</name>
    <dbReference type="NCBI Taxonomy" id="2484750"/>
    <lineage>
        <taxon>Bacteria</taxon>
        <taxon>Pseudomonadati</taxon>
        <taxon>Pseudomonadota</taxon>
        <taxon>Alphaproteobacteria</taxon>
        <taxon>Sphingomonadales</taxon>
        <taxon>Sphingomonadaceae</taxon>
        <taxon>Sphingomonas</taxon>
    </lineage>
</organism>
<dbReference type="SUPFAM" id="SSF144083">
    <property type="entry name" value="Magnesium transport protein CorA, transmembrane region"/>
    <property type="match status" value="1"/>
</dbReference>
<keyword evidence="10 11" id="KW-0472">Membrane</keyword>
<keyword evidence="4" id="KW-1003">Cell membrane</keyword>
<dbReference type="InterPro" id="IPR002523">
    <property type="entry name" value="MgTranspt_CorA/ZnTranspt_ZntB"/>
</dbReference>
<keyword evidence="8 11" id="KW-1133">Transmembrane helix</keyword>
<accession>A0A4Q6XVF3</accession>
<evidence type="ECO:0000256" key="3">
    <source>
        <dbReference type="ARBA" id="ARBA00022448"/>
    </source>
</evidence>
<dbReference type="Pfam" id="PF01544">
    <property type="entry name" value="CorA"/>
    <property type="match status" value="1"/>
</dbReference>